<gene>
    <name evidence="1" type="primary">ORF129822</name>
</gene>
<organism evidence="1">
    <name type="scientific">Arion vulgaris</name>
    <dbReference type="NCBI Taxonomy" id="1028688"/>
    <lineage>
        <taxon>Eukaryota</taxon>
        <taxon>Metazoa</taxon>
        <taxon>Spiralia</taxon>
        <taxon>Lophotrochozoa</taxon>
        <taxon>Mollusca</taxon>
        <taxon>Gastropoda</taxon>
        <taxon>Heterobranchia</taxon>
        <taxon>Euthyneura</taxon>
        <taxon>Panpulmonata</taxon>
        <taxon>Eupulmonata</taxon>
        <taxon>Stylommatophora</taxon>
        <taxon>Helicina</taxon>
        <taxon>Arionoidea</taxon>
        <taxon>Arionidae</taxon>
        <taxon>Arion</taxon>
    </lineage>
</organism>
<proteinExistence type="predicted"/>
<name>A0A0B7ANC7_9EUPU</name>
<dbReference type="EMBL" id="HACG01035272">
    <property type="protein sequence ID" value="CEK82137.1"/>
    <property type="molecule type" value="Transcribed_RNA"/>
</dbReference>
<protein>
    <submittedName>
        <fullName evidence="1">Uncharacterized protein</fullName>
    </submittedName>
</protein>
<dbReference type="AlphaFoldDB" id="A0A0B7ANC7"/>
<evidence type="ECO:0000313" key="1">
    <source>
        <dbReference type="EMBL" id="CEK82137.1"/>
    </source>
</evidence>
<reference evidence="1" key="1">
    <citation type="submission" date="2014-12" db="EMBL/GenBank/DDBJ databases">
        <title>Insight into the proteome of Arion vulgaris.</title>
        <authorList>
            <person name="Aradska J."/>
            <person name="Bulat T."/>
            <person name="Smidak R."/>
            <person name="Sarate P."/>
            <person name="Gangsoo J."/>
            <person name="Sialana F."/>
            <person name="Bilban M."/>
            <person name="Lubec G."/>
        </authorList>
    </citation>
    <scope>NUCLEOTIDE SEQUENCE</scope>
    <source>
        <tissue evidence="1">Skin</tissue>
    </source>
</reference>
<accession>A0A0B7ANC7</accession>
<sequence length="87" mass="10398">MTLFMSKCQLFNKLKLNTSDEWDKSTHKLITEHLLQNCSACDKQRKLICPSLISLFNKLFGYLENLRWATEFFEHIQADVWEETRNN</sequence>